<dbReference type="EMBL" id="JBBPBN010000017">
    <property type="protein sequence ID" value="KAK9020069.1"/>
    <property type="molecule type" value="Genomic_DNA"/>
</dbReference>
<accession>A0ABR2S4F6</accession>
<comment type="caution">
    <text evidence="1">The sequence shown here is derived from an EMBL/GenBank/DDBJ whole genome shotgun (WGS) entry which is preliminary data.</text>
</comment>
<protein>
    <submittedName>
        <fullName evidence="1">Uncharacterized protein</fullName>
    </submittedName>
</protein>
<evidence type="ECO:0000313" key="1">
    <source>
        <dbReference type="EMBL" id="KAK9020069.1"/>
    </source>
</evidence>
<gene>
    <name evidence="1" type="ORF">V6N11_054563</name>
</gene>
<dbReference type="Proteomes" id="UP001396334">
    <property type="component" value="Unassembled WGS sequence"/>
</dbReference>
<keyword evidence="2" id="KW-1185">Reference proteome</keyword>
<proteinExistence type="predicted"/>
<sequence length="126" mass="13878">MVTVVLFALSSSPTFPRNLWEIGSESSCTTATFEPVFPLEVKIPKSSKHQKNKNHESQFEILHDQASKQPDDLFIVELHRDCMAEDGPHACDSIQCPVPKDLGFEFGLLCVGGVGEHLSEVPVGEL</sequence>
<organism evidence="1 2">
    <name type="scientific">Hibiscus sabdariffa</name>
    <name type="common">roselle</name>
    <dbReference type="NCBI Taxonomy" id="183260"/>
    <lineage>
        <taxon>Eukaryota</taxon>
        <taxon>Viridiplantae</taxon>
        <taxon>Streptophyta</taxon>
        <taxon>Embryophyta</taxon>
        <taxon>Tracheophyta</taxon>
        <taxon>Spermatophyta</taxon>
        <taxon>Magnoliopsida</taxon>
        <taxon>eudicotyledons</taxon>
        <taxon>Gunneridae</taxon>
        <taxon>Pentapetalae</taxon>
        <taxon>rosids</taxon>
        <taxon>malvids</taxon>
        <taxon>Malvales</taxon>
        <taxon>Malvaceae</taxon>
        <taxon>Malvoideae</taxon>
        <taxon>Hibiscus</taxon>
    </lineage>
</organism>
<evidence type="ECO:0000313" key="2">
    <source>
        <dbReference type="Proteomes" id="UP001396334"/>
    </source>
</evidence>
<reference evidence="1 2" key="1">
    <citation type="journal article" date="2024" name="G3 (Bethesda)">
        <title>Genome assembly of Hibiscus sabdariffa L. provides insights into metabolisms of medicinal natural products.</title>
        <authorList>
            <person name="Kim T."/>
        </authorList>
    </citation>
    <scope>NUCLEOTIDE SEQUENCE [LARGE SCALE GENOMIC DNA]</scope>
    <source>
        <strain evidence="1">TK-2024</strain>
        <tissue evidence="1">Old leaves</tissue>
    </source>
</reference>
<name>A0ABR2S4F6_9ROSI</name>